<accession>A0ABR4KD11</accession>
<protein>
    <recommendedName>
        <fullName evidence="1">Starter acyltransferase (SAT) domain-containing protein</fullName>
    </recommendedName>
</protein>
<evidence type="ECO:0000259" key="1">
    <source>
        <dbReference type="Pfam" id="PF16073"/>
    </source>
</evidence>
<reference evidence="2 3" key="1">
    <citation type="submission" date="2024-07" db="EMBL/GenBank/DDBJ databases">
        <title>Section-level genome sequencing and comparative genomics of Aspergillus sections Usti and Cavernicolus.</title>
        <authorList>
            <consortium name="Lawrence Berkeley National Laboratory"/>
            <person name="Nybo J.L."/>
            <person name="Vesth T.C."/>
            <person name="Theobald S."/>
            <person name="Frisvad J.C."/>
            <person name="Larsen T.O."/>
            <person name="Kjaerboelling I."/>
            <person name="Rothschild-Mancinelli K."/>
            <person name="Lyhne E.K."/>
            <person name="Kogle M.E."/>
            <person name="Barry K."/>
            <person name="Clum A."/>
            <person name="Na H."/>
            <person name="Ledsgaard L."/>
            <person name="Lin J."/>
            <person name="Lipzen A."/>
            <person name="Kuo A."/>
            <person name="Riley R."/>
            <person name="Mondo S."/>
            <person name="Labutti K."/>
            <person name="Haridas S."/>
            <person name="Pangalinan J."/>
            <person name="Salamov A.A."/>
            <person name="Simmons B.A."/>
            <person name="Magnuson J.K."/>
            <person name="Chen J."/>
            <person name="Drula E."/>
            <person name="Henrissat B."/>
            <person name="Wiebenga A."/>
            <person name="Lubbers R.J."/>
            <person name="Gomes A.C."/>
            <person name="Makela M.R."/>
            <person name="Stajich J."/>
            <person name="Grigoriev I.V."/>
            <person name="Mortensen U.H."/>
            <person name="De Vries R.P."/>
            <person name="Baker S.E."/>
            <person name="Andersen M.R."/>
        </authorList>
    </citation>
    <scope>NUCLEOTIDE SEQUENCE [LARGE SCALE GENOMIC DNA]</scope>
    <source>
        <strain evidence="2 3">CBS 123904</strain>
    </source>
</reference>
<dbReference type="Pfam" id="PF16073">
    <property type="entry name" value="SAT"/>
    <property type="match status" value="1"/>
</dbReference>
<feature type="domain" description="Starter acyltransferase (SAT)" evidence="1">
    <location>
        <begin position="35"/>
        <end position="209"/>
    </location>
</feature>
<comment type="caution">
    <text evidence="2">The sequence shown here is derived from an EMBL/GenBank/DDBJ whole genome shotgun (WGS) entry which is preliminary data.</text>
</comment>
<sequence length="394" mass="43539">MSLFGQIGDQARVMKSADGKGPTTLYSGNRFPSDDLTDLLRRLQQESKDRGFWILNAHLRVSTLVLQEEISKLPHHIRGQVPQFDDIAILSENGHMRHLGLGPAIESALLIVLQLGLFIRRHEALENKLDLRDNVTIVAGLRVGLFPRVAISQSTTLTEVVKKGAVSLRVSFRLGLFVGDFSQRLEAPQSDGFQRILAHAVTSMTEEKLNVPRRGRQEQYRRYTGGGRYLVPHGYAFHVPALLLFFHLVSAAPLGAQRAASDLRFRSRVALGIGNDSSIGYEERLYTGAGNKSLIRHYMETISTLAGPTADTLNVLCALGEIMPGAELLRVSWFTAHIKPSLVDEPTRYPAGSLLLIGLPCAPDASGDGLVIKALHHPNPEEWEFTCKARRELC</sequence>
<keyword evidence="3" id="KW-1185">Reference proteome</keyword>
<gene>
    <name evidence="2" type="ORF">BJY01DRAFT_245639</name>
</gene>
<dbReference type="EMBL" id="JBFXLU010000039">
    <property type="protein sequence ID" value="KAL2850174.1"/>
    <property type="molecule type" value="Genomic_DNA"/>
</dbReference>
<evidence type="ECO:0000313" key="3">
    <source>
        <dbReference type="Proteomes" id="UP001610446"/>
    </source>
</evidence>
<organism evidence="2 3">
    <name type="scientific">Aspergillus pseudoustus</name>
    <dbReference type="NCBI Taxonomy" id="1810923"/>
    <lineage>
        <taxon>Eukaryota</taxon>
        <taxon>Fungi</taxon>
        <taxon>Dikarya</taxon>
        <taxon>Ascomycota</taxon>
        <taxon>Pezizomycotina</taxon>
        <taxon>Eurotiomycetes</taxon>
        <taxon>Eurotiomycetidae</taxon>
        <taxon>Eurotiales</taxon>
        <taxon>Aspergillaceae</taxon>
        <taxon>Aspergillus</taxon>
        <taxon>Aspergillus subgen. Nidulantes</taxon>
    </lineage>
</organism>
<dbReference type="InterPro" id="IPR032088">
    <property type="entry name" value="SAT"/>
</dbReference>
<evidence type="ECO:0000313" key="2">
    <source>
        <dbReference type="EMBL" id="KAL2850174.1"/>
    </source>
</evidence>
<proteinExistence type="predicted"/>
<name>A0ABR4KD11_9EURO</name>
<dbReference type="Proteomes" id="UP001610446">
    <property type="component" value="Unassembled WGS sequence"/>
</dbReference>